<evidence type="ECO:0000259" key="8">
    <source>
        <dbReference type="PROSITE" id="PS50109"/>
    </source>
</evidence>
<protein>
    <recommendedName>
        <fullName evidence="2">histidine kinase</fullName>
        <ecNumber evidence="2">2.7.13.3</ecNumber>
    </recommendedName>
</protein>
<keyword evidence="4" id="KW-0808">Transferase</keyword>
<feature type="transmembrane region" description="Helical" evidence="7">
    <location>
        <begin position="190"/>
        <end position="210"/>
    </location>
</feature>
<sequence length="482" mass="53826">MLTAGIVFLLAVFTVGLFYVNASEVYKRYMHEEVRNLSLLASNLVDAEMHQQLTSPDQEGSELYQIALQPLVDFHLKMPDIHYLYTMVDIDGQDYFILDTAYVSEIRKSPDVEFSGLMELYEEPMDDSEEKATLYGGEAHVHTEPYTDEFGTFISSLAPINDSSGEMIAFVGVDYRITKYQERLASLRQAGYISLGVGIVLALILGYLAGKQHAHLKKAFEIQAAHEEELDLARRKAEAANKAKSDVMMVVAHELKTPINVIIGFCELACDFIRDKCKGEVKAELEEDLKHICVAAETLQRHTKQLLISEELDAKGVEGAVGSVLFENVLAEHIGVFDGVAKRKHITMEYDSEGSYPVLANEYAIGQAVENLFSNAVKYSPENKKIEIKLRREKDGQHLLFSVTDEGPGLSEADQKKLFQPFTRLSPQPSSGESSTGLGLSIVKRIVEAHKGKVWCESQLGQGATFFIRLPLECVREYAVRD</sequence>
<evidence type="ECO:0000256" key="7">
    <source>
        <dbReference type="SAM" id="Phobius"/>
    </source>
</evidence>
<evidence type="ECO:0000256" key="4">
    <source>
        <dbReference type="ARBA" id="ARBA00022679"/>
    </source>
</evidence>
<dbReference type="Gene3D" id="3.30.565.10">
    <property type="entry name" value="Histidine kinase-like ATPase, C-terminal domain"/>
    <property type="match status" value="1"/>
</dbReference>
<keyword evidence="6" id="KW-0902">Two-component regulatory system</keyword>
<evidence type="ECO:0000256" key="1">
    <source>
        <dbReference type="ARBA" id="ARBA00000085"/>
    </source>
</evidence>
<dbReference type="SMART" id="SM00388">
    <property type="entry name" value="HisKA"/>
    <property type="match status" value="1"/>
</dbReference>
<accession>A0AAQ3QVX1</accession>
<dbReference type="SUPFAM" id="SSF55874">
    <property type="entry name" value="ATPase domain of HSP90 chaperone/DNA topoisomerase II/histidine kinase"/>
    <property type="match status" value="1"/>
</dbReference>
<evidence type="ECO:0000313" key="9">
    <source>
        <dbReference type="EMBL" id="WOO43741.1"/>
    </source>
</evidence>
<dbReference type="PANTHER" id="PTHR43711:SF1">
    <property type="entry name" value="HISTIDINE KINASE 1"/>
    <property type="match status" value="1"/>
</dbReference>
<dbReference type="Gene3D" id="1.10.287.130">
    <property type="match status" value="1"/>
</dbReference>
<dbReference type="InterPro" id="IPR005467">
    <property type="entry name" value="His_kinase_dom"/>
</dbReference>
<dbReference type="Proteomes" id="UP001304300">
    <property type="component" value="Chromosome"/>
</dbReference>
<evidence type="ECO:0000256" key="2">
    <source>
        <dbReference type="ARBA" id="ARBA00012438"/>
    </source>
</evidence>
<dbReference type="InterPro" id="IPR036890">
    <property type="entry name" value="HATPase_C_sf"/>
</dbReference>
<dbReference type="Pfam" id="PF02518">
    <property type="entry name" value="HATPase_c"/>
    <property type="match status" value="1"/>
</dbReference>
<dbReference type="CDD" id="cd00082">
    <property type="entry name" value="HisKA"/>
    <property type="match status" value="1"/>
</dbReference>
<dbReference type="InterPro" id="IPR003594">
    <property type="entry name" value="HATPase_dom"/>
</dbReference>
<dbReference type="InterPro" id="IPR036097">
    <property type="entry name" value="HisK_dim/P_sf"/>
</dbReference>
<dbReference type="Pfam" id="PF00512">
    <property type="entry name" value="HisKA"/>
    <property type="match status" value="1"/>
</dbReference>
<dbReference type="GO" id="GO:0000155">
    <property type="term" value="F:phosphorelay sensor kinase activity"/>
    <property type="evidence" value="ECO:0007669"/>
    <property type="project" value="InterPro"/>
</dbReference>
<keyword evidence="3" id="KW-0597">Phosphoprotein</keyword>
<keyword evidence="7" id="KW-0472">Membrane</keyword>
<comment type="catalytic activity">
    <reaction evidence="1">
        <text>ATP + protein L-histidine = ADP + protein N-phospho-L-histidine.</text>
        <dbReference type="EC" id="2.7.13.3"/>
    </reaction>
</comment>
<keyword evidence="5" id="KW-0418">Kinase</keyword>
<keyword evidence="9" id="KW-0067">ATP-binding</keyword>
<keyword evidence="10" id="KW-1185">Reference proteome</keyword>
<gene>
    <name evidence="9" type="ORF">RZN69_16435</name>
</gene>
<evidence type="ECO:0000256" key="5">
    <source>
        <dbReference type="ARBA" id="ARBA00022777"/>
    </source>
</evidence>
<dbReference type="FunFam" id="3.30.565.10:FF:000006">
    <property type="entry name" value="Sensor histidine kinase WalK"/>
    <property type="match status" value="1"/>
</dbReference>
<evidence type="ECO:0000313" key="10">
    <source>
        <dbReference type="Proteomes" id="UP001304300"/>
    </source>
</evidence>
<dbReference type="EC" id="2.7.13.3" evidence="2"/>
<dbReference type="InterPro" id="IPR004358">
    <property type="entry name" value="Sig_transdc_His_kin-like_C"/>
</dbReference>
<proteinExistence type="predicted"/>
<organism evidence="9 10">
    <name type="scientific">Rubellicoccus peritrichatus</name>
    <dbReference type="NCBI Taxonomy" id="3080537"/>
    <lineage>
        <taxon>Bacteria</taxon>
        <taxon>Pseudomonadati</taxon>
        <taxon>Verrucomicrobiota</taxon>
        <taxon>Opitutia</taxon>
        <taxon>Puniceicoccales</taxon>
        <taxon>Cerasicoccaceae</taxon>
        <taxon>Rubellicoccus</taxon>
    </lineage>
</organism>
<dbReference type="KEGG" id="puo:RZN69_16435"/>
<dbReference type="PRINTS" id="PR00344">
    <property type="entry name" value="BCTRLSENSOR"/>
</dbReference>
<name>A0AAQ3QVX1_9BACT</name>
<keyword evidence="7" id="KW-1133">Transmembrane helix</keyword>
<evidence type="ECO:0000256" key="3">
    <source>
        <dbReference type="ARBA" id="ARBA00022553"/>
    </source>
</evidence>
<feature type="domain" description="Histidine kinase" evidence="8">
    <location>
        <begin position="250"/>
        <end position="474"/>
    </location>
</feature>
<dbReference type="SMART" id="SM00387">
    <property type="entry name" value="HATPase_c"/>
    <property type="match status" value="1"/>
</dbReference>
<dbReference type="PROSITE" id="PS50109">
    <property type="entry name" value="HIS_KIN"/>
    <property type="match status" value="1"/>
</dbReference>
<dbReference type="GO" id="GO:0005524">
    <property type="term" value="F:ATP binding"/>
    <property type="evidence" value="ECO:0007669"/>
    <property type="project" value="UniProtKB-KW"/>
</dbReference>
<dbReference type="PANTHER" id="PTHR43711">
    <property type="entry name" value="TWO-COMPONENT HISTIDINE KINASE"/>
    <property type="match status" value="1"/>
</dbReference>
<reference evidence="9 10" key="1">
    <citation type="submission" date="2023-10" db="EMBL/GenBank/DDBJ databases">
        <title>Rubellicoccus peritrichatus gen. nov., sp. nov., isolated from an algae of coral reef tank.</title>
        <authorList>
            <person name="Luo J."/>
        </authorList>
    </citation>
    <scope>NUCLEOTIDE SEQUENCE [LARGE SCALE GENOMIC DNA]</scope>
    <source>
        <strain evidence="9 10">CR14</strain>
    </source>
</reference>
<dbReference type="AlphaFoldDB" id="A0AAQ3QVX1"/>
<dbReference type="InterPro" id="IPR050736">
    <property type="entry name" value="Sensor_HK_Regulatory"/>
</dbReference>
<dbReference type="InterPro" id="IPR003661">
    <property type="entry name" value="HisK_dim/P_dom"/>
</dbReference>
<keyword evidence="7" id="KW-0812">Transmembrane</keyword>
<dbReference type="EMBL" id="CP136920">
    <property type="protein sequence ID" value="WOO43741.1"/>
    <property type="molecule type" value="Genomic_DNA"/>
</dbReference>
<keyword evidence="9" id="KW-0547">Nucleotide-binding</keyword>
<dbReference type="SUPFAM" id="SSF47384">
    <property type="entry name" value="Homodimeric domain of signal transducing histidine kinase"/>
    <property type="match status" value="1"/>
</dbReference>
<dbReference type="RefSeq" id="WP_317836339.1">
    <property type="nucleotide sequence ID" value="NZ_CP136920.1"/>
</dbReference>
<evidence type="ECO:0000256" key="6">
    <source>
        <dbReference type="ARBA" id="ARBA00023012"/>
    </source>
</evidence>